<proteinExistence type="predicted"/>
<keyword evidence="1" id="KW-0732">Signal</keyword>
<dbReference type="PRINTS" id="PR02045">
    <property type="entry name" value="F138DOMAIN"/>
</dbReference>
<feature type="signal peptide" evidence="1">
    <location>
        <begin position="1"/>
        <end position="28"/>
    </location>
</feature>
<reference evidence="2" key="3">
    <citation type="submission" date="2025-09" db="UniProtKB">
        <authorList>
            <consortium name="Ensembl"/>
        </authorList>
    </citation>
    <scope>IDENTIFICATION</scope>
</reference>
<dbReference type="PANTHER" id="PTHR12138:SF162">
    <property type="entry name" value="CHROMOSOME UNDETERMINED SCAFFOLD_275, WHOLE GENOME SHOTGUN SEQUENCE"/>
    <property type="match status" value="1"/>
</dbReference>
<dbReference type="AlphaFoldDB" id="A0A8I5NEE2"/>
<reference evidence="2" key="2">
    <citation type="submission" date="2025-08" db="UniProtKB">
        <authorList>
            <consortium name="Ensembl"/>
        </authorList>
    </citation>
    <scope>IDENTIFICATION</scope>
</reference>
<dbReference type="Proteomes" id="UP000028761">
    <property type="component" value="Chromosome 1"/>
</dbReference>
<protein>
    <submittedName>
        <fullName evidence="2">Uncharacterized protein</fullName>
    </submittedName>
</protein>
<reference evidence="2 3" key="1">
    <citation type="submission" date="2012-03" db="EMBL/GenBank/DDBJ databases">
        <title>Whole Genome Assembly of Papio anubis.</title>
        <authorList>
            <person name="Liu Y.L."/>
            <person name="Abraham K.A."/>
            <person name="Akbar H.A."/>
            <person name="Ali S.A."/>
            <person name="Anosike U.A."/>
            <person name="Aqrawi P.A."/>
            <person name="Arias F.A."/>
            <person name="Attaway T.A."/>
            <person name="Awwad R.A."/>
            <person name="Babu C.B."/>
            <person name="Bandaranaike D.B."/>
            <person name="Battles P.B."/>
            <person name="Bell A.B."/>
            <person name="Beltran B.B."/>
            <person name="Berhane-Mersha D.B."/>
            <person name="Bess C.B."/>
            <person name="Bickham C.B."/>
            <person name="Bolden T.B."/>
            <person name="Carter K.C."/>
            <person name="Chau D.C."/>
            <person name="Chavez A.C."/>
            <person name="Clerc-Blankenburg K.C."/>
            <person name="Coyle M.C."/>
            <person name="Dao M.D."/>
            <person name="Davila M.L.D."/>
            <person name="Davy-Carroll L.D."/>
            <person name="Denson S.D."/>
            <person name="Dinh H.D."/>
            <person name="Fernandez S.F."/>
            <person name="Fernando P.F."/>
            <person name="Forbes L.F."/>
            <person name="Francis C.F."/>
            <person name="Francisco L.F."/>
            <person name="Fu Q.F."/>
            <person name="Garcia-Iii R.G."/>
            <person name="Garrett T.G."/>
            <person name="Gross S.G."/>
            <person name="Gubbala S.G."/>
            <person name="Hirani K.H."/>
            <person name="Hogues M.H."/>
            <person name="Hollins B.H."/>
            <person name="Jackson L.J."/>
            <person name="Javaid M.J."/>
            <person name="Jhangiani S.J."/>
            <person name="Johnson A.J."/>
            <person name="Johnson B.J."/>
            <person name="Jones J.J."/>
            <person name="Joshi V.J."/>
            <person name="Kalu J.K."/>
            <person name="Khan N.K."/>
            <person name="Korchina V.K."/>
            <person name="Kovar C.K."/>
            <person name="Lago L.L."/>
            <person name="Lara F.L."/>
            <person name="Le T.-K.L."/>
            <person name="Lee S.L."/>
            <person name="Legall-Iii F.L."/>
            <person name="Lemon S.L."/>
            <person name="Liu J.L."/>
            <person name="Liu Y.-S.L."/>
            <person name="Liyanage D.L."/>
            <person name="Lopez J.L."/>
            <person name="Lorensuhewa L.L."/>
            <person name="Mata R.M."/>
            <person name="Mathew T.M."/>
            <person name="Mercado C.M."/>
            <person name="Mercado I.M."/>
            <person name="Morales K.M."/>
            <person name="Morgan M.M."/>
            <person name="Munidasa M.M."/>
            <person name="Ngo D.N."/>
            <person name="Nguyen L.N."/>
            <person name="Nguyen T.N."/>
            <person name="Nguyen N.N."/>
            <person name="Obregon M.O."/>
            <person name="Okwuonu G.O."/>
            <person name="Ongeri F.O."/>
            <person name="Onwere C.O."/>
            <person name="Osifeso I.O."/>
            <person name="Parra A.P."/>
            <person name="Patil S.P."/>
            <person name="Perez A.P."/>
            <person name="Perez Y.P."/>
            <person name="Pham C.P."/>
            <person name="Pu L.-L.P."/>
            <person name="Puazo M.P."/>
            <person name="Quiroz J.Q."/>
            <person name="Rouhana J.R."/>
            <person name="Ruiz M.R."/>
            <person name="Ruiz S.-J.R."/>
            <person name="Saada N.S."/>
            <person name="Santibanez J.S."/>
            <person name="Scheel M.S."/>
            <person name="Schneider B.S."/>
            <person name="Simmons D.S."/>
            <person name="Sisson I.S."/>
            <person name="Tang L.-Y.T."/>
            <person name="Thornton R.T."/>
            <person name="Tisius J.T."/>
            <person name="Toledanes G.T."/>
            <person name="Trejos Z.T."/>
            <person name="Usmani K.U."/>
            <person name="Varghese R.V."/>
            <person name="Vattathil S.V."/>
            <person name="Vee V.V."/>
            <person name="Walker D.W."/>
            <person name="Weissenberger G.W."/>
            <person name="White C.W."/>
            <person name="Williams A.W."/>
            <person name="Woodworth J.W."/>
            <person name="Wright R.W."/>
            <person name="Zhu Y.Z."/>
            <person name="Han Y.H."/>
            <person name="Newsham I.N."/>
            <person name="Nazareth L.N."/>
            <person name="Worley K.W."/>
            <person name="Muzny D.M."/>
            <person name="Rogers J.R."/>
            <person name="Gibbs R.G."/>
        </authorList>
    </citation>
    <scope>NUCLEOTIDE SEQUENCE [LARGE SCALE GENOMIC DNA]</scope>
</reference>
<dbReference type="GeneTree" id="ENSGT01150000286943"/>
<dbReference type="PANTHER" id="PTHR12138">
    <property type="entry name" value="PRIMATE-EXPANDED PROTEIN FAMILY"/>
    <property type="match status" value="1"/>
</dbReference>
<dbReference type="Ensembl" id="ENSPANT00000073245.1">
    <property type="protein sequence ID" value="ENSPANP00000055691.1"/>
    <property type="gene ID" value="ENSPANG00000045124.1"/>
</dbReference>
<keyword evidence="3" id="KW-1185">Reference proteome</keyword>
<evidence type="ECO:0000256" key="1">
    <source>
        <dbReference type="SAM" id="SignalP"/>
    </source>
</evidence>
<accession>A0A8I5NEE2</accession>
<name>A0A8I5NEE2_PAPAN</name>
<sequence>MGFHHVAQARKTAFFFFFSFLRQSLTLSLRLKCNGMISAHCHLHLLDSSDSHASVSRVAGITGVCHHAWLFFVFLVEMRFHHVCQAGLELLVSCDPPASASQSAGITGVSHHDQIKTACETGESPLSLEYSGVVSAHCNLRLPSSSDLPAPDTVAGITGVSHCARPT</sequence>
<evidence type="ECO:0000313" key="2">
    <source>
        <dbReference type="Ensembl" id="ENSPANP00000055691.1"/>
    </source>
</evidence>
<feature type="chain" id="PRO_5035276717" evidence="1">
    <location>
        <begin position="29"/>
        <end position="167"/>
    </location>
</feature>
<evidence type="ECO:0000313" key="3">
    <source>
        <dbReference type="Proteomes" id="UP000028761"/>
    </source>
</evidence>
<organism evidence="2 3">
    <name type="scientific">Papio anubis</name>
    <name type="common">Olive baboon</name>
    <dbReference type="NCBI Taxonomy" id="9555"/>
    <lineage>
        <taxon>Eukaryota</taxon>
        <taxon>Metazoa</taxon>
        <taxon>Chordata</taxon>
        <taxon>Craniata</taxon>
        <taxon>Vertebrata</taxon>
        <taxon>Euteleostomi</taxon>
        <taxon>Mammalia</taxon>
        <taxon>Eutheria</taxon>
        <taxon>Euarchontoglires</taxon>
        <taxon>Primates</taxon>
        <taxon>Haplorrhini</taxon>
        <taxon>Catarrhini</taxon>
        <taxon>Cercopithecidae</taxon>
        <taxon>Cercopithecinae</taxon>
        <taxon>Papio</taxon>
    </lineage>
</organism>